<keyword evidence="3" id="KW-0539">Nucleus</keyword>
<dbReference type="GO" id="GO:0008270">
    <property type="term" value="F:zinc ion binding"/>
    <property type="evidence" value="ECO:0007669"/>
    <property type="project" value="InterPro"/>
</dbReference>
<proteinExistence type="predicted"/>
<evidence type="ECO:0000256" key="1">
    <source>
        <dbReference type="ARBA" id="ARBA00023015"/>
    </source>
</evidence>
<feature type="compositionally biased region" description="Polar residues" evidence="4">
    <location>
        <begin position="346"/>
        <end position="361"/>
    </location>
</feature>
<dbReference type="GO" id="GO:0000981">
    <property type="term" value="F:DNA-binding transcription factor activity, RNA polymerase II-specific"/>
    <property type="evidence" value="ECO:0007669"/>
    <property type="project" value="TreeGrafter"/>
</dbReference>
<dbReference type="GO" id="GO:0005634">
    <property type="term" value="C:nucleus"/>
    <property type="evidence" value="ECO:0007669"/>
    <property type="project" value="TreeGrafter"/>
</dbReference>
<dbReference type="GO" id="GO:0000978">
    <property type="term" value="F:RNA polymerase II cis-regulatory region sequence-specific DNA binding"/>
    <property type="evidence" value="ECO:0007669"/>
    <property type="project" value="TreeGrafter"/>
</dbReference>
<evidence type="ECO:0000256" key="5">
    <source>
        <dbReference type="SAM" id="Phobius"/>
    </source>
</evidence>
<keyword evidence="6" id="KW-0732">Signal</keyword>
<keyword evidence="5" id="KW-1133">Transmembrane helix</keyword>
<accession>A0A7S8D2N5</accession>
<evidence type="ECO:0000256" key="3">
    <source>
        <dbReference type="ARBA" id="ARBA00023242"/>
    </source>
</evidence>
<feature type="transmembrane region" description="Helical" evidence="5">
    <location>
        <begin position="780"/>
        <end position="799"/>
    </location>
</feature>
<dbReference type="InterPro" id="IPR007219">
    <property type="entry name" value="XnlR_reg_dom"/>
</dbReference>
<feature type="region of interest" description="Disordered" evidence="4">
    <location>
        <begin position="313"/>
        <end position="361"/>
    </location>
</feature>
<keyword evidence="1" id="KW-0805">Transcription regulation</keyword>
<feature type="domain" description="Xylanolytic transcriptional activator regulatory" evidence="7">
    <location>
        <begin position="558"/>
        <end position="631"/>
    </location>
</feature>
<dbReference type="PANTHER" id="PTHR47424:SF9">
    <property type="entry name" value="TAH-2"/>
    <property type="match status" value="1"/>
</dbReference>
<dbReference type="GO" id="GO:0000435">
    <property type="term" value="P:positive regulation of transcription from RNA polymerase II promoter by galactose"/>
    <property type="evidence" value="ECO:0007669"/>
    <property type="project" value="TreeGrafter"/>
</dbReference>
<dbReference type="EMBL" id="CP064748">
    <property type="protein sequence ID" value="QPC60861.1"/>
    <property type="molecule type" value="Genomic_DNA"/>
</dbReference>
<evidence type="ECO:0000256" key="6">
    <source>
        <dbReference type="SAM" id="SignalP"/>
    </source>
</evidence>
<keyword evidence="5" id="KW-0812">Transmembrane</keyword>
<evidence type="ECO:0000256" key="4">
    <source>
        <dbReference type="SAM" id="MobiDB-lite"/>
    </source>
</evidence>
<keyword evidence="2" id="KW-0804">Transcription</keyword>
<gene>
    <name evidence="8" type="ORF">HYE67_003092</name>
</gene>
<evidence type="ECO:0000313" key="9">
    <source>
        <dbReference type="Proteomes" id="UP000663297"/>
    </source>
</evidence>
<dbReference type="CDD" id="cd12148">
    <property type="entry name" value="fungal_TF_MHR"/>
    <property type="match status" value="1"/>
</dbReference>
<feature type="signal peptide" evidence="6">
    <location>
        <begin position="1"/>
        <end position="21"/>
    </location>
</feature>
<dbReference type="InterPro" id="IPR051127">
    <property type="entry name" value="Fungal_SecMet_Regulators"/>
</dbReference>
<organism evidence="8 9">
    <name type="scientific">Fusarium culmorum</name>
    <dbReference type="NCBI Taxonomy" id="5516"/>
    <lineage>
        <taxon>Eukaryota</taxon>
        <taxon>Fungi</taxon>
        <taxon>Dikarya</taxon>
        <taxon>Ascomycota</taxon>
        <taxon>Pezizomycotina</taxon>
        <taxon>Sordariomycetes</taxon>
        <taxon>Hypocreomycetidae</taxon>
        <taxon>Hypocreales</taxon>
        <taxon>Nectriaceae</taxon>
        <taxon>Fusarium</taxon>
    </lineage>
</organism>
<feature type="chain" id="PRO_5030739100" description="Xylanolytic transcriptional activator regulatory domain-containing protein" evidence="6">
    <location>
        <begin position="22"/>
        <end position="966"/>
    </location>
</feature>
<keyword evidence="5" id="KW-0472">Membrane</keyword>
<name>A0A7S8D2N5_FUSCU</name>
<dbReference type="GO" id="GO:0006351">
    <property type="term" value="P:DNA-templated transcription"/>
    <property type="evidence" value="ECO:0007669"/>
    <property type="project" value="InterPro"/>
</dbReference>
<reference evidence="8" key="1">
    <citation type="submission" date="2020-11" db="EMBL/GenBank/DDBJ databases">
        <title>The chromosome-scale genome resource for two endophytic Fusarium species: F. culmorum and F. pseudograminearum.</title>
        <authorList>
            <person name="Yuan Z."/>
        </authorList>
    </citation>
    <scope>NUCLEOTIDE SEQUENCE</scope>
    <source>
        <strain evidence="8">Class2-1B</strain>
    </source>
</reference>
<evidence type="ECO:0000259" key="7">
    <source>
        <dbReference type="SMART" id="SM00906"/>
    </source>
</evidence>
<evidence type="ECO:0000313" key="8">
    <source>
        <dbReference type="EMBL" id="QPC60861.1"/>
    </source>
</evidence>
<dbReference type="PANTHER" id="PTHR47424">
    <property type="entry name" value="REGULATORY PROTEIN GAL4"/>
    <property type="match status" value="1"/>
</dbReference>
<evidence type="ECO:0000256" key="2">
    <source>
        <dbReference type="ARBA" id="ARBA00023163"/>
    </source>
</evidence>
<dbReference type="AlphaFoldDB" id="A0A7S8D2N5"/>
<sequence length="966" mass="104533">MRPRILHSVALSLAGLWAAEASVCKPRPLSSCSASGVSTSLTESEITSSGFVSESFTISSTVVSDVTAGIDTTTDTATGSTSTIGATTVDASTEVTSTAESTIVTTSADIEVTDTTTAPTSVETTTVTTITTTTAELPTITEFRIKGARAPVEGAVIYSDRVKGNYLHFTGKNALYTPVTFSVDALTGHLLIDNSLPICTFFTPDLQDFATLGVCPDSLGSSQVAITCAQPVKDGDALSCSVPSMSCVKTVVNPFVSSITCTATGEVLKDMSTDYRYDIEENLLVIGHIDNGAGLVVHAIYCARRQKPHDCHYSPQVRRRRANHQGSVSSLRSPPASELDRALSTGRISTGRNSPATTPVNNETTTQAIDAEEETEVPREARLVCDAQGKLIFVGDCAPLSFFQSVRQLVTARVGQNAFAPQSSRYSVLENATAHQSRRTPGDNRIPSVHTDDIPLAVSNYLAIATGLVDLFDHRRLQDDLIFWANMGQKTDDATTIVNLLVLAIGTKIDNEERAQEYFEYAREKAYSNLTGNLSVTTVQMFTLITLYMLCSCQINGAFLFFGTAVRAAYSIGIHRTEVNARFGPDIHRQRDRLWKSLRVVDLFLSSSMGRPPATSDVDCTVPYQSPDENIEEHLDLLNASVQIFLVLEGVVTEIYSRRKISLQLTEGISLQLRDWSSRWLKPLKDIVANPDIQDRAQASGACQILATYYYAVMLVSRPFLMYELCRRLSDGSVASNGRSALTSGKSKLADACIDAASLMVDPILDLIQRGVLVGHVPILVSWLFASSLVLGVGLLGGFGRVLEKYTRMAIHALDHCSNHDTHAGQYSLIAQSLLATSLEHLEKRELAERQRRTENSSQLFGLIPSDATESPSAFRRETSQPGVSPAASRGRESLDRSFLQHNGLQNVASPLFGDLDSAFLGLSESMMQTPDPSYWTMGNEADTGSALNLFALLDGGGGIDLTHHL</sequence>
<dbReference type="Proteomes" id="UP000663297">
    <property type="component" value="Chromosome 2"/>
</dbReference>
<dbReference type="SMART" id="SM00906">
    <property type="entry name" value="Fungal_trans"/>
    <property type="match status" value="1"/>
</dbReference>
<protein>
    <recommendedName>
        <fullName evidence="7">Xylanolytic transcriptional activator regulatory domain-containing protein</fullName>
    </recommendedName>
</protein>
<dbReference type="Pfam" id="PF04082">
    <property type="entry name" value="Fungal_trans"/>
    <property type="match status" value="1"/>
</dbReference>
<feature type="region of interest" description="Disordered" evidence="4">
    <location>
        <begin position="849"/>
        <end position="893"/>
    </location>
</feature>